<feature type="region of interest" description="Disordered" evidence="1">
    <location>
        <begin position="86"/>
        <end position="139"/>
    </location>
</feature>
<gene>
    <name evidence="2" type="ORF">HGM15179_016230</name>
</gene>
<dbReference type="AlphaFoldDB" id="A0A8K1G341"/>
<dbReference type="Proteomes" id="UP000796761">
    <property type="component" value="Unassembled WGS sequence"/>
</dbReference>
<accession>A0A8K1G341</accession>
<comment type="caution">
    <text evidence="2">The sequence shown here is derived from an EMBL/GenBank/DDBJ whole genome shotgun (WGS) entry which is preliminary data.</text>
</comment>
<protein>
    <submittedName>
        <fullName evidence="2">Uncharacterized protein</fullName>
    </submittedName>
</protein>
<organism evidence="2 3">
    <name type="scientific">Zosterops borbonicus</name>
    <dbReference type="NCBI Taxonomy" id="364589"/>
    <lineage>
        <taxon>Eukaryota</taxon>
        <taxon>Metazoa</taxon>
        <taxon>Chordata</taxon>
        <taxon>Craniata</taxon>
        <taxon>Vertebrata</taxon>
        <taxon>Euteleostomi</taxon>
        <taxon>Archelosauria</taxon>
        <taxon>Archosauria</taxon>
        <taxon>Dinosauria</taxon>
        <taxon>Saurischia</taxon>
        <taxon>Theropoda</taxon>
        <taxon>Coelurosauria</taxon>
        <taxon>Aves</taxon>
        <taxon>Neognathae</taxon>
        <taxon>Neoaves</taxon>
        <taxon>Telluraves</taxon>
        <taxon>Australaves</taxon>
        <taxon>Passeriformes</taxon>
        <taxon>Sylvioidea</taxon>
        <taxon>Zosteropidae</taxon>
        <taxon>Zosterops</taxon>
    </lineage>
</organism>
<evidence type="ECO:0000313" key="2">
    <source>
        <dbReference type="EMBL" id="TRZ10881.1"/>
    </source>
</evidence>
<reference evidence="2" key="1">
    <citation type="submission" date="2019-04" db="EMBL/GenBank/DDBJ databases">
        <title>Genome assembly of Zosterops borbonicus 15179.</title>
        <authorList>
            <person name="Leroy T."/>
            <person name="Anselmetti Y."/>
            <person name="Tilak M.-K."/>
            <person name="Nabholz B."/>
        </authorList>
    </citation>
    <scope>NUCLEOTIDE SEQUENCE</scope>
    <source>
        <strain evidence="2">HGM_15179</strain>
        <tissue evidence="2">Muscle</tissue>
    </source>
</reference>
<proteinExistence type="predicted"/>
<keyword evidence="3" id="KW-1185">Reference proteome</keyword>
<evidence type="ECO:0000313" key="3">
    <source>
        <dbReference type="Proteomes" id="UP000796761"/>
    </source>
</evidence>
<sequence length="233" mass="26123">MDLEELIHLVSCSAPALPRAPYFEGCLSTWEVFRLHAKTRTYKMMQLGRVEAQNDTAINMIPFCLFIHHRGPGDSCEEGEMQQWRSWDDNNTSTSPGKAGDGTGTTERGKMKTSSATYSRVSSKKQTVGKKEDNQPETMSSCSVSCCLEKETNPQLSTTTLQKVIESDKVTSESPFLQAKKPQLPQSSFIWLVFQDPHQPCCPPLDAFKHLNVLPKLRGTELDTALKVWPHQC</sequence>
<evidence type="ECO:0000256" key="1">
    <source>
        <dbReference type="SAM" id="MobiDB-lite"/>
    </source>
</evidence>
<name>A0A8K1G341_9PASS</name>
<dbReference type="EMBL" id="SWJQ01000790">
    <property type="protein sequence ID" value="TRZ10881.1"/>
    <property type="molecule type" value="Genomic_DNA"/>
</dbReference>
<feature type="compositionally biased region" description="Polar residues" evidence="1">
    <location>
        <begin position="112"/>
        <end position="126"/>
    </location>
</feature>
<feature type="compositionally biased region" description="Polar residues" evidence="1">
    <location>
        <begin position="86"/>
        <end position="96"/>
    </location>
</feature>